<evidence type="ECO:0000256" key="3">
    <source>
        <dbReference type="ARBA" id="ARBA00023163"/>
    </source>
</evidence>
<dbReference type="GO" id="GO:0003700">
    <property type="term" value="F:DNA-binding transcription factor activity"/>
    <property type="evidence" value="ECO:0007669"/>
    <property type="project" value="InterPro"/>
</dbReference>
<dbReference type="OrthoDB" id="5295469at2"/>
<dbReference type="SUPFAM" id="SSF46689">
    <property type="entry name" value="Homeodomain-like"/>
    <property type="match status" value="2"/>
</dbReference>
<dbReference type="Gene3D" id="1.10.10.60">
    <property type="entry name" value="Homeodomain-like"/>
    <property type="match status" value="1"/>
</dbReference>
<dbReference type="PROSITE" id="PS00041">
    <property type="entry name" value="HTH_ARAC_FAMILY_1"/>
    <property type="match status" value="1"/>
</dbReference>
<dbReference type="EMBL" id="FNAP01000007">
    <property type="protein sequence ID" value="SDE51087.1"/>
    <property type="molecule type" value="Genomic_DNA"/>
</dbReference>
<proteinExistence type="predicted"/>
<dbReference type="PANTHER" id="PTHR47893:SF1">
    <property type="entry name" value="REGULATORY PROTEIN PCHR"/>
    <property type="match status" value="1"/>
</dbReference>
<dbReference type="InterPro" id="IPR018062">
    <property type="entry name" value="HTH_AraC-typ_CS"/>
</dbReference>
<dbReference type="InterPro" id="IPR053142">
    <property type="entry name" value="PchR_regulatory_protein"/>
</dbReference>
<keyword evidence="3" id="KW-0804">Transcription</keyword>
<evidence type="ECO:0000313" key="5">
    <source>
        <dbReference type="EMBL" id="SDE51087.1"/>
    </source>
</evidence>
<keyword evidence="6" id="KW-1185">Reference proteome</keyword>
<dbReference type="PROSITE" id="PS01124">
    <property type="entry name" value="HTH_ARAC_FAMILY_2"/>
    <property type="match status" value="1"/>
</dbReference>
<dbReference type="RefSeq" id="WP_092786229.1">
    <property type="nucleotide sequence ID" value="NZ_FNAP01000007.1"/>
</dbReference>
<keyword evidence="2 5" id="KW-0238">DNA-binding</keyword>
<keyword evidence="1" id="KW-0805">Transcription regulation</keyword>
<dbReference type="Proteomes" id="UP000199412">
    <property type="component" value="Unassembled WGS sequence"/>
</dbReference>
<dbReference type="SMART" id="SM00342">
    <property type="entry name" value="HTH_ARAC"/>
    <property type="match status" value="1"/>
</dbReference>
<dbReference type="STRING" id="69960.SAMN05421720_107196"/>
<evidence type="ECO:0000256" key="2">
    <source>
        <dbReference type="ARBA" id="ARBA00023125"/>
    </source>
</evidence>
<dbReference type="InterPro" id="IPR009057">
    <property type="entry name" value="Homeodomain-like_sf"/>
</dbReference>
<dbReference type="GO" id="GO:0043565">
    <property type="term" value="F:sequence-specific DNA binding"/>
    <property type="evidence" value="ECO:0007669"/>
    <property type="project" value="InterPro"/>
</dbReference>
<dbReference type="InterPro" id="IPR020449">
    <property type="entry name" value="Tscrpt_reg_AraC-type_HTH"/>
</dbReference>
<evidence type="ECO:0000313" key="6">
    <source>
        <dbReference type="Proteomes" id="UP000199412"/>
    </source>
</evidence>
<dbReference type="AlphaFoldDB" id="A0A1G7DHS7"/>
<reference evidence="5 6" key="1">
    <citation type="submission" date="2016-10" db="EMBL/GenBank/DDBJ databases">
        <authorList>
            <person name="de Groot N.N."/>
        </authorList>
    </citation>
    <scope>NUCLEOTIDE SEQUENCE [LARGE SCALE GENOMIC DNA]</scope>
    <source>
        <strain evidence="5 6">ATCC 700224</strain>
    </source>
</reference>
<evidence type="ECO:0000259" key="4">
    <source>
        <dbReference type="PROSITE" id="PS01124"/>
    </source>
</evidence>
<protein>
    <submittedName>
        <fullName evidence="5">AraC-type DNA-binding protein</fullName>
    </submittedName>
</protein>
<feature type="domain" description="HTH araC/xylS-type" evidence="4">
    <location>
        <begin position="221"/>
        <end position="318"/>
    </location>
</feature>
<accession>A0A1G7DHS7</accession>
<sequence>MDLDAGAFSVAEQESADIRTHPLLPAMTIPPGWSRALRVHDLPDDITITTWNGGADTEWTIRGEARPMVCVGVLLEGSLAMTLDGGPALTLGPGTTLLHAVDHSASGQDVLRAEATLRLVDVRFPAATFLPLVAASAVAVLRDAILPGIDSPGGVDVLRHAPASPAARRTATEMLCCDDFEGVARALFLRAKALELLAIVLRDTMPHPGHMVSARDRKRVVMARRLLERDYETSWTIERLSREVGLSEKKLRAGFRQIIGTSVQDHLRSVRLAAAMAMLERGQSVTETAYAVGFSSLSHFSKAFKDHAGLSPRDWARRCPGS</sequence>
<name>A0A1G7DHS7_9PROT</name>
<gene>
    <name evidence="5" type="ORF">SAMN05421720_107196</name>
</gene>
<dbReference type="PANTHER" id="PTHR47893">
    <property type="entry name" value="REGULATORY PROTEIN PCHR"/>
    <property type="match status" value="1"/>
</dbReference>
<evidence type="ECO:0000256" key="1">
    <source>
        <dbReference type="ARBA" id="ARBA00023015"/>
    </source>
</evidence>
<organism evidence="5 6">
    <name type="scientific">Rhodospira trueperi</name>
    <dbReference type="NCBI Taxonomy" id="69960"/>
    <lineage>
        <taxon>Bacteria</taxon>
        <taxon>Pseudomonadati</taxon>
        <taxon>Pseudomonadota</taxon>
        <taxon>Alphaproteobacteria</taxon>
        <taxon>Rhodospirillales</taxon>
        <taxon>Rhodospirillaceae</taxon>
        <taxon>Rhodospira</taxon>
    </lineage>
</organism>
<dbReference type="Pfam" id="PF12833">
    <property type="entry name" value="HTH_18"/>
    <property type="match status" value="1"/>
</dbReference>
<dbReference type="InterPro" id="IPR018060">
    <property type="entry name" value="HTH_AraC"/>
</dbReference>
<dbReference type="PRINTS" id="PR00032">
    <property type="entry name" value="HTHARAC"/>
</dbReference>